<proteinExistence type="predicted"/>
<organism evidence="1">
    <name type="scientific">marine sediment metagenome</name>
    <dbReference type="NCBI Taxonomy" id="412755"/>
    <lineage>
        <taxon>unclassified sequences</taxon>
        <taxon>metagenomes</taxon>
        <taxon>ecological metagenomes</taxon>
    </lineage>
</organism>
<reference evidence="1" key="1">
    <citation type="journal article" date="2015" name="Nature">
        <title>Complex archaea that bridge the gap between prokaryotes and eukaryotes.</title>
        <authorList>
            <person name="Spang A."/>
            <person name="Saw J.H."/>
            <person name="Jorgensen S.L."/>
            <person name="Zaremba-Niedzwiedzka K."/>
            <person name="Martijn J."/>
            <person name="Lind A.E."/>
            <person name="van Eijk R."/>
            <person name="Schleper C."/>
            <person name="Guy L."/>
            <person name="Ettema T.J."/>
        </authorList>
    </citation>
    <scope>NUCLEOTIDE SEQUENCE</scope>
</reference>
<evidence type="ECO:0000313" key="1">
    <source>
        <dbReference type="EMBL" id="KKL75882.1"/>
    </source>
</evidence>
<sequence>MIKALFKFDKHIPKDAVVVDTTSGTSKDFKELSPFVLHAPPAKRFENLWQFSKVYRQHLGVDGKPNADFYKWRAEGLVDTKPHRYPMGKGAKPEYTWWLKDGAFQQLDYITARKLLYIPYYSRNVERTQSFINLFKLTIRCNLDQVDLVLLDYDAYDHRALGMTLKDVVNNPNKKCGHAFVLVSLLTGEPLV</sequence>
<dbReference type="EMBL" id="LAZR01024223">
    <property type="protein sequence ID" value="KKL75882.1"/>
    <property type="molecule type" value="Genomic_DNA"/>
</dbReference>
<dbReference type="AlphaFoldDB" id="A0A0F9HL61"/>
<name>A0A0F9HL61_9ZZZZ</name>
<comment type="caution">
    <text evidence="1">The sequence shown here is derived from an EMBL/GenBank/DDBJ whole genome shotgun (WGS) entry which is preliminary data.</text>
</comment>
<protein>
    <submittedName>
        <fullName evidence="1">Uncharacterized protein</fullName>
    </submittedName>
</protein>
<accession>A0A0F9HL61</accession>
<gene>
    <name evidence="1" type="ORF">LCGC14_2050430</name>
</gene>